<keyword evidence="3" id="KW-1185">Reference proteome</keyword>
<evidence type="ECO:0000313" key="2">
    <source>
        <dbReference type="EnsemblMetazoa" id="CapteP194200"/>
    </source>
</evidence>
<dbReference type="EMBL" id="AMQN01019326">
    <property type="status" value="NOT_ANNOTATED_CDS"/>
    <property type="molecule type" value="Genomic_DNA"/>
</dbReference>
<reference evidence="3" key="1">
    <citation type="submission" date="2012-12" db="EMBL/GenBank/DDBJ databases">
        <authorList>
            <person name="Hellsten U."/>
            <person name="Grimwood J."/>
            <person name="Chapman J.A."/>
            <person name="Shapiro H."/>
            <person name="Aerts A."/>
            <person name="Otillar R.P."/>
            <person name="Terry A.Y."/>
            <person name="Boore J.L."/>
            <person name="Simakov O."/>
            <person name="Marletaz F."/>
            <person name="Cho S.-J."/>
            <person name="Edsinger-Gonzales E."/>
            <person name="Havlak P."/>
            <person name="Kuo D.-H."/>
            <person name="Larsson T."/>
            <person name="Lv J."/>
            <person name="Arendt D."/>
            <person name="Savage R."/>
            <person name="Osoegawa K."/>
            <person name="de Jong P."/>
            <person name="Lindberg D.R."/>
            <person name="Seaver E.C."/>
            <person name="Weisblat D.A."/>
            <person name="Putnam N.H."/>
            <person name="Grigoriev I.V."/>
            <person name="Rokhsar D.S."/>
        </authorList>
    </citation>
    <scope>NUCLEOTIDE SEQUENCE</scope>
    <source>
        <strain evidence="3">I ESC-2004</strain>
    </source>
</reference>
<name>R7V9C8_CAPTE</name>
<reference evidence="2" key="3">
    <citation type="submission" date="2015-06" db="UniProtKB">
        <authorList>
            <consortium name="EnsemblMetazoa"/>
        </authorList>
    </citation>
    <scope>IDENTIFICATION</scope>
</reference>
<dbReference type="EMBL" id="AMQN01019325">
    <property type="status" value="NOT_ANNOTATED_CDS"/>
    <property type="molecule type" value="Genomic_DNA"/>
</dbReference>
<dbReference type="HOGENOM" id="CLU_2308681_0_0_1"/>
<reference evidence="1 3" key="2">
    <citation type="journal article" date="2013" name="Nature">
        <title>Insights into bilaterian evolution from three spiralian genomes.</title>
        <authorList>
            <person name="Simakov O."/>
            <person name="Marletaz F."/>
            <person name="Cho S.J."/>
            <person name="Edsinger-Gonzales E."/>
            <person name="Havlak P."/>
            <person name="Hellsten U."/>
            <person name="Kuo D.H."/>
            <person name="Larsson T."/>
            <person name="Lv J."/>
            <person name="Arendt D."/>
            <person name="Savage R."/>
            <person name="Osoegawa K."/>
            <person name="de Jong P."/>
            <person name="Grimwood J."/>
            <person name="Chapman J.A."/>
            <person name="Shapiro H."/>
            <person name="Aerts A."/>
            <person name="Otillar R.P."/>
            <person name="Terry A.Y."/>
            <person name="Boore J.L."/>
            <person name="Grigoriev I.V."/>
            <person name="Lindberg D.R."/>
            <person name="Seaver E.C."/>
            <person name="Weisblat D.A."/>
            <person name="Putnam N.H."/>
            <person name="Rokhsar D.S."/>
        </authorList>
    </citation>
    <scope>NUCLEOTIDE SEQUENCE</scope>
    <source>
        <strain evidence="1 3">I ESC-2004</strain>
    </source>
</reference>
<dbReference type="EMBL" id="KB295603">
    <property type="protein sequence ID" value="ELU12966.1"/>
    <property type="molecule type" value="Genomic_DNA"/>
</dbReference>
<dbReference type="AlphaFoldDB" id="R7V9C8"/>
<accession>R7V9C8</accession>
<gene>
    <name evidence="1" type="ORF">CAPTEDRAFT_194200</name>
</gene>
<sequence>MGNRCCLQLKQVSSDGSDNKVEICGVDGVGRDNPGLVIGNQEFNHNINGPVIQDAESAISLDVVSRDELTLSVAAINDESDHVVNRYGDSEKAVNPVNPN</sequence>
<dbReference type="EnsemblMetazoa" id="CapteT194200">
    <property type="protein sequence ID" value="CapteP194200"/>
    <property type="gene ID" value="CapteG194200"/>
</dbReference>
<evidence type="ECO:0000313" key="1">
    <source>
        <dbReference type="EMBL" id="ELU12966.1"/>
    </source>
</evidence>
<evidence type="ECO:0000313" key="3">
    <source>
        <dbReference type="Proteomes" id="UP000014760"/>
    </source>
</evidence>
<dbReference type="Proteomes" id="UP000014760">
    <property type="component" value="Unassembled WGS sequence"/>
</dbReference>
<proteinExistence type="predicted"/>
<protein>
    <submittedName>
        <fullName evidence="1 2">Uncharacterized protein</fullName>
    </submittedName>
</protein>
<organism evidence="1">
    <name type="scientific">Capitella teleta</name>
    <name type="common">Polychaete worm</name>
    <dbReference type="NCBI Taxonomy" id="283909"/>
    <lineage>
        <taxon>Eukaryota</taxon>
        <taxon>Metazoa</taxon>
        <taxon>Spiralia</taxon>
        <taxon>Lophotrochozoa</taxon>
        <taxon>Annelida</taxon>
        <taxon>Polychaeta</taxon>
        <taxon>Sedentaria</taxon>
        <taxon>Scolecida</taxon>
        <taxon>Capitellidae</taxon>
        <taxon>Capitella</taxon>
    </lineage>
</organism>